<dbReference type="Pfam" id="PF05016">
    <property type="entry name" value="ParE_toxin"/>
    <property type="match status" value="1"/>
</dbReference>
<evidence type="ECO:0000256" key="2">
    <source>
        <dbReference type="ARBA" id="ARBA00022649"/>
    </source>
</evidence>
<sequence>MKARLSRRADQELSDAVDYLLSENPAAARGFADALEMAVRSLERYPRIGRATDILGVYVFTLTAFRYRIFYRILGDTLSIESIFHTSRDPGTSLGPE</sequence>
<dbReference type="AlphaFoldDB" id="A0AAE3VKT1"/>
<dbReference type="PANTHER" id="PTHR33755">
    <property type="entry name" value="TOXIN PARE1-RELATED"/>
    <property type="match status" value="1"/>
</dbReference>
<dbReference type="InterPro" id="IPR035093">
    <property type="entry name" value="RelE/ParE_toxin_dom_sf"/>
</dbReference>
<protein>
    <submittedName>
        <fullName evidence="3">Plasmid stabilization system protein ParE</fullName>
    </submittedName>
</protein>
<keyword evidence="2" id="KW-1277">Toxin-antitoxin system</keyword>
<evidence type="ECO:0000256" key="1">
    <source>
        <dbReference type="ARBA" id="ARBA00006226"/>
    </source>
</evidence>
<name>A0AAE3VKT1_9HYPH</name>
<dbReference type="Proteomes" id="UP001229244">
    <property type="component" value="Unassembled WGS sequence"/>
</dbReference>
<dbReference type="EMBL" id="JAUSUL010000001">
    <property type="protein sequence ID" value="MDQ0313984.1"/>
    <property type="molecule type" value="Genomic_DNA"/>
</dbReference>
<dbReference type="PANTHER" id="PTHR33755:SF8">
    <property type="entry name" value="TOXIN PARE2"/>
    <property type="match status" value="1"/>
</dbReference>
<dbReference type="InterPro" id="IPR007712">
    <property type="entry name" value="RelE/ParE_toxin"/>
</dbReference>
<comment type="similarity">
    <text evidence="1">Belongs to the RelE toxin family.</text>
</comment>
<dbReference type="RefSeq" id="WP_306883772.1">
    <property type="nucleotide sequence ID" value="NZ_JAUSUL010000001.1"/>
</dbReference>
<evidence type="ECO:0000313" key="3">
    <source>
        <dbReference type="EMBL" id="MDQ0313984.1"/>
    </source>
</evidence>
<proteinExistence type="inferred from homology"/>
<evidence type="ECO:0000313" key="4">
    <source>
        <dbReference type="Proteomes" id="UP001229244"/>
    </source>
</evidence>
<dbReference type="Gene3D" id="3.30.2310.20">
    <property type="entry name" value="RelE-like"/>
    <property type="match status" value="1"/>
</dbReference>
<organism evidence="3 4">
    <name type="scientific">Amorphus orientalis</name>
    <dbReference type="NCBI Taxonomy" id="649198"/>
    <lineage>
        <taxon>Bacteria</taxon>
        <taxon>Pseudomonadati</taxon>
        <taxon>Pseudomonadota</taxon>
        <taxon>Alphaproteobacteria</taxon>
        <taxon>Hyphomicrobiales</taxon>
        <taxon>Amorphaceae</taxon>
        <taxon>Amorphus</taxon>
    </lineage>
</organism>
<keyword evidence="4" id="KW-1185">Reference proteome</keyword>
<gene>
    <name evidence="3" type="ORF">J2S73_000421</name>
</gene>
<dbReference type="InterPro" id="IPR051803">
    <property type="entry name" value="TA_system_RelE-like_toxin"/>
</dbReference>
<reference evidence="3" key="1">
    <citation type="submission" date="2023-07" db="EMBL/GenBank/DDBJ databases">
        <title>Genomic Encyclopedia of Type Strains, Phase IV (KMG-IV): sequencing the most valuable type-strain genomes for metagenomic binning, comparative biology and taxonomic classification.</title>
        <authorList>
            <person name="Goeker M."/>
        </authorList>
    </citation>
    <scope>NUCLEOTIDE SEQUENCE</scope>
    <source>
        <strain evidence="3">DSM 21202</strain>
    </source>
</reference>
<accession>A0AAE3VKT1</accession>
<comment type="caution">
    <text evidence="3">The sequence shown here is derived from an EMBL/GenBank/DDBJ whole genome shotgun (WGS) entry which is preliminary data.</text>
</comment>